<proteinExistence type="predicted"/>
<protein>
    <submittedName>
        <fullName evidence="1">Uncharacterized protein</fullName>
    </submittedName>
</protein>
<evidence type="ECO:0000313" key="2">
    <source>
        <dbReference type="Proteomes" id="UP001519460"/>
    </source>
</evidence>
<accession>A0ABD0KCG3</accession>
<sequence length="190" mass="21273">MRKGGKRTIVSGVSCLSGRWSNGSCLPCVLVEVVRVRSVRTGTNRMRSVKKALSRSEVSKKGIVRVRNVRKGNCPVISKDIFTTSKDIFPRQFFISCSCSLSRFCHKHSVSIQQSFIITNNLHDGSRYHSVAWQPSHGTPPQESLAPMNYTRRDLTVPSTCLRRSLTVVTGMVIGYSREANFQLTRPVVQ</sequence>
<reference evidence="1 2" key="1">
    <citation type="journal article" date="2023" name="Sci. Data">
        <title>Genome assembly of the Korean intertidal mud-creeper Batillaria attramentaria.</title>
        <authorList>
            <person name="Patra A.K."/>
            <person name="Ho P.T."/>
            <person name="Jun S."/>
            <person name="Lee S.J."/>
            <person name="Kim Y."/>
            <person name="Won Y.J."/>
        </authorList>
    </citation>
    <scope>NUCLEOTIDE SEQUENCE [LARGE SCALE GENOMIC DNA]</scope>
    <source>
        <strain evidence="1">Wonlab-2016</strain>
    </source>
</reference>
<name>A0ABD0KCG3_9CAEN</name>
<dbReference type="EMBL" id="JACVVK020000205">
    <property type="protein sequence ID" value="KAK7484727.1"/>
    <property type="molecule type" value="Genomic_DNA"/>
</dbReference>
<comment type="caution">
    <text evidence="1">The sequence shown here is derived from an EMBL/GenBank/DDBJ whole genome shotgun (WGS) entry which is preliminary data.</text>
</comment>
<gene>
    <name evidence="1" type="ORF">BaRGS_00024012</name>
</gene>
<evidence type="ECO:0000313" key="1">
    <source>
        <dbReference type="EMBL" id="KAK7484727.1"/>
    </source>
</evidence>
<dbReference type="AlphaFoldDB" id="A0ABD0KCG3"/>
<dbReference type="Proteomes" id="UP001519460">
    <property type="component" value="Unassembled WGS sequence"/>
</dbReference>
<keyword evidence="2" id="KW-1185">Reference proteome</keyword>
<organism evidence="1 2">
    <name type="scientific">Batillaria attramentaria</name>
    <dbReference type="NCBI Taxonomy" id="370345"/>
    <lineage>
        <taxon>Eukaryota</taxon>
        <taxon>Metazoa</taxon>
        <taxon>Spiralia</taxon>
        <taxon>Lophotrochozoa</taxon>
        <taxon>Mollusca</taxon>
        <taxon>Gastropoda</taxon>
        <taxon>Caenogastropoda</taxon>
        <taxon>Sorbeoconcha</taxon>
        <taxon>Cerithioidea</taxon>
        <taxon>Batillariidae</taxon>
        <taxon>Batillaria</taxon>
    </lineage>
</organism>